<evidence type="ECO:0000259" key="3">
    <source>
        <dbReference type="SMART" id="SM00385"/>
    </source>
</evidence>
<dbReference type="Gene3D" id="1.10.472.10">
    <property type="entry name" value="Cyclin-like"/>
    <property type="match status" value="2"/>
</dbReference>
<dbReference type="InterPro" id="IPR006671">
    <property type="entry name" value="Cyclin_N"/>
</dbReference>
<dbReference type="SMART" id="SM00385">
    <property type="entry name" value="CYCLIN"/>
    <property type="match status" value="1"/>
</dbReference>
<dbReference type="PANTHER" id="PTHR10026">
    <property type="entry name" value="CYCLIN"/>
    <property type="match status" value="1"/>
</dbReference>
<dbReference type="Proteomes" id="UP001360560">
    <property type="component" value="Unassembled WGS sequence"/>
</dbReference>
<protein>
    <submittedName>
        <fullName evidence="4">Cyclin-dependent protein serine/threonine kinase regulator</fullName>
    </submittedName>
</protein>
<sequence>MSANYWNSSQRLHWQFTREELSEKRRNIEVLENQLMAAGALPLHLKDIEYDYNMRIYLHNLVHKLGRRLGLRAIPITTAEVYLSRFLLNVSLKEINIYLLVTTCIYLACKVEECPHHIRSISNEARNLWPQYIPHDLTKLAEFEFYLIEEMENYLIIHNPYRSLGQIRNILASTDFAHIDNYNSNNGMNNIDGGNNGNYRDGYKSYGDLSSGLDPSNGKLYDGVNCLILHQDELQVSWSIINDSYITDLSLIFPPHIISLGAIYIAVVLRCSAMMNDRASSAILRRAGVDLPNKPGTTNTGPNIEGRMNILTNFMGISNIDLNEVIEAVQEILTLYEVWEAYDENKLRKKVQKLFMNR</sequence>
<keyword evidence="2" id="KW-0175">Coiled coil</keyword>
<evidence type="ECO:0000313" key="4">
    <source>
        <dbReference type="EMBL" id="GMM34717.1"/>
    </source>
</evidence>
<comment type="caution">
    <text evidence="4">The sequence shown here is derived from an EMBL/GenBank/DDBJ whole genome shotgun (WGS) entry which is preliminary data.</text>
</comment>
<keyword evidence="4" id="KW-0418">Kinase</keyword>
<keyword evidence="1" id="KW-0195">Cyclin</keyword>
<dbReference type="EMBL" id="BTFZ01000003">
    <property type="protein sequence ID" value="GMM34717.1"/>
    <property type="molecule type" value="Genomic_DNA"/>
</dbReference>
<dbReference type="GO" id="GO:0016538">
    <property type="term" value="F:cyclin-dependent protein serine/threonine kinase regulator activity"/>
    <property type="evidence" value="ECO:0007669"/>
    <property type="project" value="InterPro"/>
</dbReference>
<proteinExistence type="inferred from homology"/>
<name>A0AAV5QJI0_9ASCO</name>
<reference evidence="4 5" key="1">
    <citation type="journal article" date="2023" name="Elife">
        <title>Identification of key yeast species and microbe-microbe interactions impacting larval growth of Drosophila in the wild.</title>
        <authorList>
            <person name="Mure A."/>
            <person name="Sugiura Y."/>
            <person name="Maeda R."/>
            <person name="Honda K."/>
            <person name="Sakurai N."/>
            <person name="Takahashi Y."/>
            <person name="Watada M."/>
            <person name="Katoh T."/>
            <person name="Gotoh A."/>
            <person name="Gotoh Y."/>
            <person name="Taniguchi I."/>
            <person name="Nakamura K."/>
            <person name="Hayashi T."/>
            <person name="Katayama T."/>
            <person name="Uemura T."/>
            <person name="Hattori Y."/>
        </authorList>
    </citation>
    <scope>NUCLEOTIDE SEQUENCE [LARGE SCALE GENOMIC DNA]</scope>
    <source>
        <strain evidence="4 5">SC-9</strain>
    </source>
</reference>
<dbReference type="GO" id="GO:0016301">
    <property type="term" value="F:kinase activity"/>
    <property type="evidence" value="ECO:0007669"/>
    <property type="project" value="UniProtKB-KW"/>
</dbReference>
<comment type="similarity">
    <text evidence="1">Belongs to the cyclin family.</text>
</comment>
<dbReference type="SUPFAM" id="SSF47954">
    <property type="entry name" value="Cyclin-like"/>
    <property type="match status" value="2"/>
</dbReference>
<evidence type="ECO:0000313" key="5">
    <source>
        <dbReference type="Proteomes" id="UP001360560"/>
    </source>
</evidence>
<evidence type="ECO:0000256" key="1">
    <source>
        <dbReference type="RuleBase" id="RU000383"/>
    </source>
</evidence>
<evidence type="ECO:0000256" key="2">
    <source>
        <dbReference type="SAM" id="Coils"/>
    </source>
</evidence>
<dbReference type="PIRSF" id="PIRSF028758">
    <property type="entry name" value="Cyclin, C/H/G types"/>
    <property type="match status" value="1"/>
</dbReference>
<dbReference type="AlphaFoldDB" id="A0AAV5QJI0"/>
<dbReference type="RefSeq" id="XP_064851717.1">
    <property type="nucleotide sequence ID" value="XM_064995645.1"/>
</dbReference>
<dbReference type="CDD" id="cd20513">
    <property type="entry name" value="CYCLIN_CCNC_rpt1"/>
    <property type="match status" value="1"/>
</dbReference>
<gene>
    <name evidence="4" type="ORF">DASC09_020420</name>
</gene>
<dbReference type="GeneID" id="90072696"/>
<organism evidence="4 5">
    <name type="scientific">Saccharomycopsis crataegensis</name>
    <dbReference type="NCBI Taxonomy" id="43959"/>
    <lineage>
        <taxon>Eukaryota</taxon>
        <taxon>Fungi</taxon>
        <taxon>Dikarya</taxon>
        <taxon>Ascomycota</taxon>
        <taxon>Saccharomycotina</taxon>
        <taxon>Saccharomycetes</taxon>
        <taxon>Saccharomycopsidaceae</taxon>
        <taxon>Saccharomycopsis</taxon>
    </lineage>
</organism>
<keyword evidence="4" id="KW-0808">Transferase</keyword>
<dbReference type="InterPro" id="IPR013763">
    <property type="entry name" value="Cyclin-like_dom"/>
</dbReference>
<feature type="coiled-coil region" evidence="2">
    <location>
        <begin position="14"/>
        <end position="41"/>
    </location>
</feature>
<accession>A0AAV5QJI0</accession>
<dbReference type="GO" id="GO:0006357">
    <property type="term" value="P:regulation of transcription by RNA polymerase II"/>
    <property type="evidence" value="ECO:0007669"/>
    <property type="project" value="InterPro"/>
</dbReference>
<dbReference type="InterPro" id="IPR036915">
    <property type="entry name" value="Cyclin-like_sf"/>
</dbReference>
<keyword evidence="5" id="KW-1185">Reference proteome</keyword>
<dbReference type="Pfam" id="PF00134">
    <property type="entry name" value="Cyclin_N"/>
    <property type="match status" value="1"/>
</dbReference>
<feature type="domain" description="Cyclin-like" evidence="3">
    <location>
        <begin position="60"/>
        <end position="159"/>
    </location>
</feature>
<dbReference type="InterPro" id="IPR043198">
    <property type="entry name" value="Cyclin/Ssn8"/>
</dbReference>